<accession>E6TQB4</accession>
<dbReference type="Proteomes" id="UP000001401">
    <property type="component" value="Chromosome"/>
</dbReference>
<keyword evidence="2" id="KW-1185">Reference proteome</keyword>
<protein>
    <submittedName>
        <fullName evidence="1">Uncharacterized protein</fullName>
    </submittedName>
</protein>
<organism evidence="1 2">
    <name type="scientific">Evansella cellulosilytica (strain ATCC 21833 / DSM 2522 / FERM P-1141 / JCM 9156 / N-4)</name>
    <name type="common">Bacillus cellulosilyticus</name>
    <dbReference type="NCBI Taxonomy" id="649639"/>
    <lineage>
        <taxon>Bacteria</taxon>
        <taxon>Bacillati</taxon>
        <taxon>Bacillota</taxon>
        <taxon>Bacilli</taxon>
        <taxon>Bacillales</taxon>
        <taxon>Bacillaceae</taxon>
        <taxon>Evansella</taxon>
    </lineage>
</organism>
<dbReference type="RefSeq" id="WP_013487633.1">
    <property type="nucleotide sequence ID" value="NC_014829.1"/>
</dbReference>
<dbReference type="HOGENOM" id="CLU_1709569_0_0_9"/>
<name>E6TQB4_EVAC2</name>
<evidence type="ECO:0000313" key="1">
    <source>
        <dbReference type="EMBL" id="ADU29292.1"/>
    </source>
</evidence>
<evidence type="ECO:0000313" key="2">
    <source>
        <dbReference type="Proteomes" id="UP000001401"/>
    </source>
</evidence>
<sequence>MRILSRENKEEVRKFIEESKEREYDEGRELQKNTQQAIRNLKEALIRSQNSPANQKEASRKETVLEIAYKMVSAGEEEAKIYSYTGATKEEINFLSRLAKSLRSAKGSFEAEGNKIQSPNVVFSCQEGNGVKAFVKDSFVAEMQEDGSIKTSN</sequence>
<dbReference type="EMBL" id="CP002394">
    <property type="protein sequence ID" value="ADU29292.1"/>
    <property type="molecule type" value="Genomic_DNA"/>
</dbReference>
<proteinExistence type="predicted"/>
<dbReference type="AlphaFoldDB" id="E6TQB4"/>
<reference evidence="1 2" key="1">
    <citation type="submission" date="2010-12" db="EMBL/GenBank/DDBJ databases">
        <title>Complete sequence of Bacillus cellulosilyticus DSM 2522.</title>
        <authorList>
            <consortium name="US DOE Joint Genome Institute"/>
            <person name="Lucas S."/>
            <person name="Copeland A."/>
            <person name="Lapidus A."/>
            <person name="Cheng J.-F."/>
            <person name="Bruce D."/>
            <person name="Goodwin L."/>
            <person name="Pitluck S."/>
            <person name="Chertkov O."/>
            <person name="Detter J.C."/>
            <person name="Han C."/>
            <person name="Tapia R."/>
            <person name="Land M."/>
            <person name="Hauser L."/>
            <person name="Jeffries C."/>
            <person name="Kyrpides N."/>
            <person name="Ivanova N."/>
            <person name="Mikhailova N."/>
            <person name="Brumm P."/>
            <person name="Mead D."/>
            <person name="Woyke T."/>
        </authorList>
    </citation>
    <scope>NUCLEOTIDE SEQUENCE [LARGE SCALE GENOMIC DNA]</scope>
    <source>
        <strain evidence="2">ATCC 21833 / DSM 2522 / FERM P-1141 / JCM 9156 / N-4</strain>
    </source>
</reference>
<gene>
    <name evidence="1" type="ordered locus">Bcell_1019</name>
</gene>
<dbReference type="KEGG" id="bco:Bcell_1019"/>